<sequence length="318" mass="35661">MPWVWLHPPPPKKRASQGQVSRQLLMVLFPCREGLPRPPPLLAQPNLPFGYPVHGVEVMPLHTIPIPGLRFEGPDAPIYEVTLTASLGTLNTLADVPDNVVKGRGQKQLNILTSSRELLNFILQHVTYTSTEYHLHRVDVERKLRDLVTIATKTFLRPHKLMTMLRSVREYYPDLTVIVADDSKEPLKITDSHVEYYTMPFGKGWFAGRNLAISQVTTKYVLWVDDDFIFNSKTRIEALVDVLEKTELDVVSELSAASSTPLPSAEPEGEGEERAERKGQEERGEEKGWGGEEEGGGRGRAVQELMQSSSGVETLARK</sequence>
<dbReference type="Proteomes" id="UP000694726">
    <property type="component" value="Unplaced"/>
</dbReference>
<protein>
    <recommendedName>
        <fullName evidence="2">Glycosyltransferase 2-like domain-containing protein</fullName>
    </recommendedName>
</protein>
<evidence type="ECO:0000259" key="2">
    <source>
        <dbReference type="Pfam" id="PF00535"/>
    </source>
</evidence>
<name>A0A8D0PNM1_PIG</name>
<dbReference type="PANTHER" id="PTHR15046:SF2">
    <property type="entry name" value="BETA-1,4 N-ACETYLGALACTOSAMINYLTRANSFERASE 2"/>
    <property type="match status" value="1"/>
</dbReference>
<dbReference type="CDD" id="cd00761">
    <property type="entry name" value="Glyco_tranf_GTA_type"/>
    <property type="match status" value="1"/>
</dbReference>
<dbReference type="Gene3D" id="3.90.550.10">
    <property type="entry name" value="Spore Coat Polysaccharide Biosynthesis Protein SpsA, Chain A"/>
    <property type="match status" value="1"/>
</dbReference>
<evidence type="ECO:0000313" key="4">
    <source>
        <dbReference type="Proteomes" id="UP000694726"/>
    </source>
</evidence>
<accession>A0A8D0PNM1</accession>
<evidence type="ECO:0000313" key="3">
    <source>
        <dbReference type="Ensembl" id="ENSSSCP00015033597.1"/>
    </source>
</evidence>
<dbReference type="AlphaFoldDB" id="A0A8D0PNM1"/>
<dbReference type="InterPro" id="IPR001173">
    <property type="entry name" value="Glyco_trans_2-like"/>
</dbReference>
<dbReference type="SUPFAM" id="SSF53448">
    <property type="entry name" value="Nucleotide-diphospho-sugar transferases"/>
    <property type="match status" value="1"/>
</dbReference>
<organism evidence="3 4">
    <name type="scientific">Sus scrofa</name>
    <name type="common">Pig</name>
    <dbReference type="NCBI Taxonomy" id="9823"/>
    <lineage>
        <taxon>Eukaryota</taxon>
        <taxon>Metazoa</taxon>
        <taxon>Chordata</taxon>
        <taxon>Craniata</taxon>
        <taxon>Vertebrata</taxon>
        <taxon>Euteleostomi</taxon>
        <taxon>Mammalia</taxon>
        <taxon>Eutheria</taxon>
        <taxon>Laurasiatheria</taxon>
        <taxon>Artiodactyla</taxon>
        <taxon>Suina</taxon>
        <taxon>Suidae</taxon>
        <taxon>Sus</taxon>
    </lineage>
</organism>
<dbReference type="Pfam" id="PF00535">
    <property type="entry name" value="Glycos_transf_2"/>
    <property type="match status" value="1"/>
</dbReference>
<feature type="domain" description="Glycosyltransferase 2-like" evidence="2">
    <location>
        <begin position="150"/>
        <end position="251"/>
    </location>
</feature>
<dbReference type="InterPro" id="IPR029044">
    <property type="entry name" value="Nucleotide-diphossugar_trans"/>
</dbReference>
<feature type="compositionally biased region" description="Basic and acidic residues" evidence="1">
    <location>
        <begin position="272"/>
        <end position="290"/>
    </location>
</feature>
<reference evidence="3" key="1">
    <citation type="submission" date="2025-08" db="UniProtKB">
        <authorList>
            <consortium name="Ensembl"/>
        </authorList>
    </citation>
    <scope>IDENTIFICATION</scope>
</reference>
<proteinExistence type="predicted"/>
<feature type="compositionally biased region" description="Low complexity" evidence="1">
    <location>
        <begin position="254"/>
        <end position="266"/>
    </location>
</feature>
<evidence type="ECO:0000256" key="1">
    <source>
        <dbReference type="SAM" id="MobiDB-lite"/>
    </source>
</evidence>
<dbReference type="PANTHER" id="PTHR15046">
    <property type="entry name" value="GLYCO_TRANS_2-LIKE DOMAIN-CONTAINING PROTEIN"/>
    <property type="match status" value="1"/>
</dbReference>
<feature type="region of interest" description="Disordered" evidence="1">
    <location>
        <begin position="254"/>
        <end position="318"/>
    </location>
</feature>
<dbReference type="Ensembl" id="ENSSSCT00015083054.1">
    <property type="protein sequence ID" value="ENSSSCP00015033597.1"/>
    <property type="gene ID" value="ENSSSCG00015062046.1"/>
</dbReference>